<evidence type="ECO:0000256" key="3">
    <source>
        <dbReference type="ARBA" id="ARBA00022723"/>
    </source>
</evidence>
<dbReference type="GO" id="GO:0005886">
    <property type="term" value="C:plasma membrane"/>
    <property type="evidence" value="ECO:0007669"/>
    <property type="project" value="TreeGrafter"/>
</dbReference>
<keyword evidence="6 7" id="KW-0186">Copper</keyword>
<evidence type="ECO:0000259" key="11">
    <source>
        <dbReference type="Pfam" id="PF09248"/>
    </source>
</evidence>
<reference evidence="12 13" key="1">
    <citation type="journal article" date="2020" name="ISME J.">
        <title>Uncovering the hidden diversity of litter-decomposition mechanisms in mushroom-forming fungi.</title>
        <authorList>
            <person name="Floudas D."/>
            <person name="Bentzer J."/>
            <person name="Ahren D."/>
            <person name="Johansson T."/>
            <person name="Persson P."/>
            <person name="Tunlid A."/>
        </authorList>
    </citation>
    <scope>NUCLEOTIDE SEQUENCE [LARGE SCALE GENOMIC DNA]</scope>
    <source>
        <strain evidence="12 13">CBS 101986</strain>
    </source>
</reference>
<comment type="cofactor">
    <cofactor evidence="7">
        <name>Cu cation</name>
        <dbReference type="ChEBI" id="CHEBI:23378"/>
    </cofactor>
    <text evidence="7">Contains 1 topaquinone per subunit.</text>
</comment>
<dbReference type="InterPro" id="IPR000269">
    <property type="entry name" value="Cu_amine_oxidase"/>
</dbReference>
<evidence type="ECO:0000256" key="2">
    <source>
        <dbReference type="ARBA" id="ARBA00007983"/>
    </source>
</evidence>
<dbReference type="PANTHER" id="PTHR10638">
    <property type="entry name" value="COPPER AMINE OXIDASE"/>
    <property type="match status" value="1"/>
</dbReference>
<feature type="transmembrane region" description="Helical" evidence="9">
    <location>
        <begin position="33"/>
        <end position="51"/>
    </location>
</feature>
<dbReference type="EC" id="1.4.3.-" evidence="7"/>
<evidence type="ECO:0000256" key="5">
    <source>
        <dbReference type="ARBA" id="ARBA00023002"/>
    </source>
</evidence>
<feature type="domain" description="DUF1965" evidence="11">
    <location>
        <begin position="295"/>
        <end position="359"/>
    </location>
</feature>
<dbReference type="PANTHER" id="PTHR10638:SF20">
    <property type="entry name" value="AMINE OXIDASE"/>
    <property type="match status" value="1"/>
</dbReference>
<dbReference type="InterPro" id="IPR015328">
    <property type="entry name" value="DUF1965"/>
</dbReference>
<dbReference type="SUPFAM" id="SSF49998">
    <property type="entry name" value="Amine oxidase catalytic domain"/>
    <property type="match status" value="1"/>
</dbReference>
<comment type="cofactor">
    <cofactor evidence="1">
        <name>Cu cation</name>
        <dbReference type="ChEBI" id="CHEBI:23378"/>
    </cofactor>
</comment>
<dbReference type="GO" id="GO:0008131">
    <property type="term" value="F:primary methylamine oxidase activity"/>
    <property type="evidence" value="ECO:0007669"/>
    <property type="project" value="InterPro"/>
</dbReference>
<keyword evidence="4 7" id="KW-0801">TPQ</keyword>
<evidence type="ECO:0000256" key="9">
    <source>
        <dbReference type="SAM" id="Phobius"/>
    </source>
</evidence>
<keyword evidence="3 7" id="KW-0479">Metal-binding</keyword>
<keyword evidence="13" id="KW-1185">Reference proteome</keyword>
<evidence type="ECO:0000259" key="10">
    <source>
        <dbReference type="Pfam" id="PF01179"/>
    </source>
</evidence>
<keyword evidence="9" id="KW-1133">Transmembrane helix</keyword>
<dbReference type="Proteomes" id="UP000567179">
    <property type="component" value="Unassembled WGS sequence"/>
</dbReference>
<gene>
    <name evidence="12" type="ORF">D9619_000129</name>
</gene>
<dbReference type="Pfam" id="PF09248">
    <property type="entry name" value="DUF1965"/>
    <property type="match status" value="1"/>
</dbReference>
<accession>A0A8H5F3C6</accession>
<keyword evidence="9" id="KW-0812">Transmembrane</keyword>
<dbReference type="PRINTS" id="PR00766">
    <property type="entry name" value="CUDAOXIDASE"/>
</dbReference>
<dbReference type="GO" id="GO:0009308">
    <property type="term" value="P:amine metabolic process"/>
    <property type="evidence" value="ECO:0007669"/>
    <property type="project" value="UniProtKB-UniRule"/>
</dbReference>
<dbReference type="GO" id="GO:0048038">
    <property type="term" value="F:quinone binding"/>
    <property type="evidence" value="ECO:0007669"/>
    <property type="project" value="InterPro"/>
</dbReference>
<evidence type="ECO:0000313" key="12">
    <source>
        <dbReference type="EMBL" id="KAF5322270.1"/>
    </source>
</evidence>
<dbReference type="AlphaFoldDB" id="A0A8H5F3C6"/>
<evidence type="ECO:0000313" key="13">
    <source>
        <dbReference type="Proteomes" id="UP000567179"/>
    </source>
</evidence>
<dbReference type="GO" id="GO:0005507">
    <property type="term" value="F:copper ion binding"/>
    <property type="evidence" value="ECO:0007669"/>
    <property type="project" value="InterPro"/>
</dbReference>
<evidence type="ECO:0000256" key="4">
    <source>
        <dbReference type="ARBA" id="ARBA00022772"/>
    </source>
</evidence>
<keyword evidence="5 7" id="KW-0560">Oxidoreductase</keyword>
<feature type="domain" description="Copper amine oxidase catalytic" evidence="10">
    <location>
        <begin position="375"/>
        <end position="480"/>
    </location>
</feature>
<dbReference type="Pfam" id="PF01179">
    <property type="entry name" value="Cu_amine_oxid"/>
    <property type="match status" value="2"/>
</dbReference>
<comment type="similarity">
    <text evidence="2 7">Belongs to the copper/topaquinone oxidase family.</text>
</comment>
<dbReference type="OrthoDB" id="3341590at2759"/>
<feature type="domain" description="Copper amine oxidase catalytic" evidence="10">
    <location>
        <begin position="522"/>
        <end position="769"/>
    </location>
</feature>
<proteinExistence type="inferred from homology"/>
<dbReference type="Gene3D" id="2.70.98.20">
    <property type="entry name" value="Copper amine oxidase, catalytic domain"/>
    <property type="match status" value="2"/>
</dbReference>
<keyword evidence="9" id="KW-0472">Membrane</keyword>
<feature type="region of interest" description="Disordered" evidence="8">
    <location>
        <begin position="77"/>
        <end position="104"/>
    </location>
</feature>
<protein>
    <recommendedName>
        <fullName evidence="7">Amine oxidase</fullName>
        <ecNumber evidence="7">1.4.3.-</ecNumber>
    </recommendedName>
</protein>
<dbReference type="Gene3D" id="3.10.450.40">
    <property type="match status" value="2"/>
</dbReference>
<evidence type="ECO:0000256" key="1">
    <source>
        <dbReference type="ARBA" id="ARBA00001935"/>
    </source>
</evidence>
<comment type="caution">
    <text evidence="12">The sequence shown here is derived from an EMBL/GenBank/DDBJ whole genome shotgun (WGS) entry which is preliminary data.</text>
</comment>
<evidence type="ECO:0000256" key="8">
    <source>
        <dbReference type="SAM" id="MobiDB-lite"/>
    </source>
</evidence>
<evidence type="ECO:0000256" key="6">
    <source>
        <dbReference type="ARBA" id="ARBA00023008"/>
    </source>
</evidence>
<dbReference type="InterPro" id="IPR015798">
    <property type="entry name" value="Cu_amine_oxidase_C"/>
</dbReference>
<evidence type="ECO:0000256" key="7">
    <source>
        <dbReference type="RuleBase" id="RU000672"/>
    </source>
</evidence>
<sequence>MSYAYKALDLDPPDHGPAGIKPRKARSMLSKSCLLLSGSLLLNFLAFIVLLRRTQLTEVLSGTITFGDAWFPAPETTLPHSRPSSGKEELKFCPAGRPQPASPPASVNLWASLTDTETADVKGWLFAPAQNLNLTDGLSARTSDNVVFMIEVYRPAKADALAYLENPANSSLLPERFARVTIHYGGWKGPTIKDYLVGPLPVNAKATTMRPLTEIYHRDDIPFNARGLANFAELPLFLAVNLAPLADVTQELFGGSARGLPNDTLMAGLAGPFSYDGSFRRMWTTWRRNAAGTYLLPVNFYQYIDLSGTDPSQWKVLKHVYHGQIFTSTDEFVQAFHNGTLIRHPEQADPSLDHSWTQRKRIGIDRDLDNLPGPRSVSFAGLRFRVDRERQYVSWMGWGMYLGFDRDMGLSLWDIRFRGERIIYELSPQEAMAQYSGNDPMQASTAWLDRHFGMGQSVRDMLPYYDCPQEAIYLPASTFSVFGNIPIERAISLPLLEIMTIVCSCQPLFFELTIDVLFETPVFDYLFFLDGTIEVRISASGYMQGGYWNPKQEGYGARIRDTSMGTIHDHVINYKVDFDIAGRANSLLKTTTNQEEVIHPWLDDDWGQHVIQQKIAKEYIKNENDAMLKHALNYQGSYALVNQDAKNRWGYPRGYAIHPGYNSVHNSVVGSKRLLNNANWARYNLAVSRRKESEPMSSSMWNLHLPGDPPVDFHKFFDGEDIEQEDLVAWVNVGTHHLPQAEDSPHTKTNIASSSFVLTPLNYFDHDISMELRNAILMHAPNVLGSPYAFDDFGVKQDFSCVPESPAPFSYVQTPMLQSDGKTSFADSPERQRAAEAFLRVKAEQ</sequence>
<comment type="PTM">
    <text evidence="7">Topaquinone (TPQ) is generated by copper-dependent autoxidation of a specific tyrosyl residue.</text>
</comment>
<dbReference type="InterPro" id="IPR016182">
    <property type="entry name" value="Cu_amine_oxidase_N-reg"/>
</dbReference>
<organism evidence="12 13">
    <name type="scientific">Psilocybe cf. subviscida</name>
    <dbReference type="NCBI Taxonomy" id="2480587"/>
    <lineage>
        <taxon>Eukaryota</taxon>
        <taxon>Fungi</taxon>
        <taxon>Dikarya</taxon>
        <taxon>Basidiomycota</taxon>
        <taxon>Agaricomycotina</taxon>
        <taxon>Agaricomycetes</taxon>
        <taxon>Agaricomycetidae</taxon>
        <taxon>Agaricales</taxon>
        <taxon>Agaricineae</taxon>
        <taxon>Strophariaceae</taxon>
        <taxon>Psilocybe</taxon>
    </lineage>
</organism>
<dbReference type="SUPFAM" id="SSF54416">
    <property type="entry name" value="Amine oxidase N-terminal region"/>
    <property type="match status" value="2"/>
</dbReference>
<name>A0A8H5F3C6_9AGAR</name>
<dbReference type="EMBL" id="JAACJJ010000028">
    <property type="protein sequence ID" value="KAF5322270.1"/>
    <property type="molecule type" value="Genomic_DNA"/>
</dbReference>
<dbReference type="InterPro" id="IPR036460">
    <property type="entry name" value="Cu_amine_oxidase_C_sf"/>
</dbReference>